<dbReference type="Pfam" id="PF06037">
    <property type="entry name" value="DUF922"/>
    <property type="match status" value="1"/>
</dbReference>
<proteinExistence type="predicted"/>
<gene>
    <name evidence="1" type="ORF">AADV58_13990</name>
</gene>
<name>A0ABZ2XI45_9RHOO</name>
<reference evidence="1 2" key="1">
    <citation type="submission" date="2024-04" db="EMBL/GenBank/DDBJ databases">
        <title>Dissimilatory iodate-reducing microorganisms contribute to the enrichment of iodine in groundwater.</title>
        <authorList>
            <person name="Jiang Z."/>
        </authorList>
    </citation>
    <scope>NUCLEOTIDE SEQUENCE [LARGE SCALE GENOMIC DNA]</scope>
    <source>
        <strain evidence="1 2">NCP973</strain>
    </source>
</reference>
<protein>
    <submittedName>
        <fullName evidence="1">DUF922 domain-containing protein</fullName>
    </submittedName>
</protein>
<dbReference type="RefSeq" id="WP_028994643.1">
    <property type="nucleotide sequence ID" value="NZ_CP151406.1"/>
</dbReference>
<dbReference type="InterPro" id="IPR010321">
    <property type="entry name" value="DUF922"/>
</dbReference>
<organism evidence="1 2">
    <name type="scientific">Azonexus hydrophilus</name>
    <dbReference type="NCBI Taxonomy" id="418702"/>
    <lineage>
        <taxon>Bacteria</taxon>
        <taxon>Pseudomonadati</taxon>
        <taxon>Pseudomonadota</taxon>
        <taxon>Betaproteobacteria</taxon>
        <taxon>Rhodocyclales</taxon>
        <taxon>Azonexaceae</taxon>
        <taxon>Azonexus</taxon>
    </lineage>
</organism>
<keyword evidence="2" id="KW-1185">Reference proteome</keyword>
<dbReference type="Proteomes" id="UP001479520">
    <property type="component" value="Chromosome"/>
</dbReference>
<dbReference type="EMBL" id="CP151406">
    <property type="protein sequence ID" value="WZJ21045.1"/>
    <property type="molecule type" value="Genomic_DNA"/>
</dbReference>
<accession>A0ABZ2XI45</accession>
<evidence type="ECO:0000313" key="2">
    <source>
        <dbReference type="Proteomes" id="UP001479520"/>
    </source>
</evidence>
<sequence length="207" mass="23899">MALRRRGWRARVGQTTALNRHLVAAFWLLTQAAPPAWAELQESIRTRHYTADHRPGTTLLSSLNRHSPIRQDGQVFHAYTAWNIQWNFRWWEERDGRCRVTSNRTSLQAELTLPQLNTGDPAVRRRFDLYLLALRAHEMEHVKIARDYGRRIDEGILRLPQMPSCAELTRAANGLGERMMREAAAAEREMDRQTNYGARQGATLLGD</sequence>
<evidence type="ECO:0000313" key="1">
    <source>
        <dbReference type="EMBL" id="WZJ21045.1"/>
    </source>
</evidence>